<proteinExistence type="inferred from homology"/>
<evidence type="ECO:0000256" key="2">
    <source>
        <dbReference type="ARBA" id="ARBA00007613"/>
    </source>
</evidence>
<evidence type="ECO:0000256" key="8">
    <source>
        <dbReference type="SAM" id="Coils"/>
    </source>
</evidence>
<evidence type="ECO:0000313" key="11">
    <source>
        <dbReference type="Proteomes" id="UP001304515"/>
    </source>
</evidence>
<accession>A0AA96EV28</accession>
<dbReference type="PANTHER" id="PTHR30026:SF20">
    <property type="entry name" value="OUTER MEMBRANE PROTEIN TOLC"/>
    <property type="match status" value="1"/>
</dbReference>
<comment type="subcellular location">
    <subcellularLocation>
        <location evidence="1">Cell outer membrane</location>
    </subcellularLocation>
</comment>
<dbReference type="SUPFAM" id="SSF56954">
    <property type="entry name" value="Outer membrane efflux proteins (OEP)"/>
    <property type="match status" value="1"/>
</dbReference>
<dbReference type="KEGG" id="fcj:RN605_07885"/>
<name>A0AA96J4K2_9FLAO</name>
<dbReference type="EMBL" id="CP134878">
    <property type="protein sequence ID" value="WNM19219.1"/>
    <property type="molecule type" value="Genomic_DNA"/>
</dbReference>
<protein>
    <submittedName>
        <fullName evidence="10">TolC family protein</fullName>
    </submittedName>
</protein>
<dbReference type="Gene3D" id="1.20.1600.10">
    <property type="entry name" value="Outer membrane efflux proteins (OEP)"/>
    <property type="match status" value="1"/>
</dbReference>
<keyword evidence="8" id="KW-0175">Coiled coil</keyword>
<evidence type="ECO:0000256" key="7">
    <source>
        <dbReference type="ARBA" id="ARBA00023237"/>
    </source>
</evidence>
<keyword evidence="6" id="KW-0472">Membrane</keyword>
<keyword evidence="11" id="KW-1185">Reference proteome</keyword>
<dbReference type="RefSeq" id="WP_313323982.1">
    <property type="nucleotide sequence ID" value="NZ_CP134878.1"/>
</dbReference>
<evidence type="ECO:0000256" key="5">
    <source>
        <dbReference type="ARBA" id="ARBA00022692"/>
    </source>
</evidence>
<dbReference type="GO" id="GO:0015288">
    <property type="term" value="F:porin activity"/>
    <property type="evidence" value="ECO:0007669"/>
    <property type="project" value="TreeGrafter"/>
</dbReference>
<evidence type="ECO:0000256" key="6">
    <source>
        <dbReference type="ARBA" id="ARBA00023136"/>
    </source>
</evidence>
<evidence type="ECO:0000256" key="3">
    <source>
        <dbReference type="ARBA" id="ARBA00022448"/>
    </source>
</evidence>
<dbReference type="GO" id="GO:0009279">
    <property type="term" value="C:cell outer membrane"/>
    <property type="evidence" value="ECO:0007669"/>
    <property type="project" value="UniProtKB-SubCell"/>
</dbReference>
<keyword evidence="3" id="KW-0813">Transport</keyword>
<dbReference type="GO" id="GO:1990281">
    <property type="term" value="C:efflux pump complex"/>
    <property type="evidence" value="ECO:0007669"/>
    <property type="project" value="TreeGrafter"/>
</dbReference>
<dbReference type="AlphaFoldDB" id="A0AA96J4K2"/>
<keyword evidence="7" id="KW-0998">Cell outer membrane</keyword>
<dbReference type="InterPro" id="IPR051906">
    <property type="entry name" value="TolC-like"/>
</dbReference>
<evidence type="ECO:0000313" key="9">
    <source>
        <dbReference type="EMBL" id="WNM19219.1"/>
    </source>
</evidence>
<organism evidence="10 11">
    <name type="scientific">Flavobacterium capsici</name>
    <dbReference type="NCBI Taxonomy" id="3075618"/>
    <lineage>
        <taxon>Bacteria</taxon>
        <taxon>Pseudomonadati</taxon>
        <taxon>Bacteroidota</taxon>
        <taxon>Flavobacteriia</taxon>
        <taxon>Flavobacteriales</taxon>
        <taxon>Flavobacteriaceae</taxon>
        <taxon>Flavobacterium</taxon>
    </lineage>
</organism>
<dbReference type="Pfam" id="PF02321">
    <property type="entry name" value="OEP"/>
    <property type="match status" value="1"/>
</dbReference>
<evidence type="ECO:0000256" key="4">
    <source>
        <dbReference type="ARBA" id="ARBA00022452"/>
    </source>
</evidence>
<dbReference type="GO" id="GO:0015562">
    <property type="term" value="F:efflux transmembrane transporter activity"/>
    <property type="evidence" value="ECO:0007669"/>
    <property type="project" value="InterPro"/>
</dbReference>
<gene>
    <name evidence="10" type="ORF">RN605_07885</name>
    <name evidence="9" type="ORF">RN608_00715</name>
</gene>
<evidence type="ECO:0000313" key="10">
    <source>
        <dbReference type="EMBL" id="WNM20608.1"/>
    </source>
</evidence>
<feature type="coiled-coil region" evidence="8">
    <location>
        <begin position="373"/>
        <end position="400"/>
    </location>
</feature>
<dbReference type="PANTHER" id="PTHR30026">
    <property type="entry name" value="OUTER MEMBRANE PROTEIN TOLC"/>
    <property type="match status" value="1"/>
</dbReference>
<accession>A0AA96J4K2</accession>
<dbReference type="InterPro" id="IPR003423">
    <property type="entry name" value="OMP_efflux"/>
</dbReference>
<comment type="similarity">
    <text evidence="2">Belongs to the outer membrane factor (OMF) (TC 1.B.17) family.</text>
</comment>
<dbReference type="EMBL" id="CP134890">
    <property type="protein sequence ID" value="WNM20608.1"/>
    <property type="molecule type" value="Genomic_DNA"/>
</dbReference>
<reference evidence="10 11" key="1">
    <citation type="submission" date="2023-09" db="EMBL/GenBank/DDBJ databases">
        <title>Flavobacterium sp. a novel bacteria isolate from Pepper rhizosphere.</title>
        <authorList>
            <person name="Peng Y."/>
            <person name="Lee J."/>
        </authorList>
    </citation>
    <scope>NUCLEOTIDE SEQUENCE [LARGE SCALE GENOMIC DNA]</scope>
    <source>
        <strain evidence="9">PMR2A8</strain>
        <strain evidence="10 11">PMTSA4</strain>
    </source>
</reference>
<keyword evidence="5" id="KW-0812">Transmembrane</keyword>
<keyword evidence="4" id="KW-1134">Transmembrane beta strand</keyword>
<evidence type="ECO:0000256" key="1">
    <source>
        <dbReference type="ARBA" id="ARBA00004442"/>
    </source>
</evidence>
<sequence length="461" mass="53333">MRLIFSILFFIGLNVFGQENPSKEFTYNEFLGYVKKYHPLVKIANLNISEAQANLMMSRGGFDPKIEVDFDQKKFKDSEYYSILNSSFKIPTWYGIELKAGFDNNEGIYLNPENTVPNQGLTSIGVSIPVGQGLFINQRMADVRKAKIQIKLSQAEQQLEAINVLYEASIAYFNWKRNYNEVKLYENYLTNAKVRFKGIKISIEQGDKPAIDSVEAGIILRNRELSLEDSNLKLAKSKLELSNFLWLENNIPLELQDDLIPEDKLEFTITETLRTNDLLQNVSIENHPKINAWQAKIDMLNIERKLKANMLLPKLDLGYSYLSEPSYIDNYRFEDYKIGVNFSFPLFLRKERGSLKLAKYKIQDAEYNLSLERLQLTNKINAQQTEINSLNRQIDIIEKLVVDYQTMLSSEERLFSFGESSIFLINSRENNLVSSQLSKINIENRFFVSNAELFKIMANPN</sequence>
<dbReference type="Proteomes" id="UP001304515">
    <property type="component" value="Chromosome"/>
</dbReference>